<evidence type="ECO:0000256" key="3">
    <source>
        <dbReference type="ARBA" id="ARBA00022502"/>
    </source>
</evidence>
<keyword evidence="5" id="KW-0808">Transferase</keyword>
<protein>
    <recommendedName>
        <fullName evidence="13">Glycosyltransferase RgtA/B/C/D-like domain-containing protein</fullName>
    </recommendedName>
</protein>
<feature type="transmembrane region" description="Helical" evidence="10">
    <location>
        <begin position="100"/>
        <end position="120"/>
    </location>
</feature>
<evidence type="ECO:0000256" key="5">
    <source>
        <dbReference type="ARBA" id="ARBA00022679"/>
    </source>
</evidence>
<feature type="transmembrane region" description="Helical" evidence="10">
    <location>
        <begin position="352"/>
        <end position="375"/>
    </location>
</feature>
<dbReference type="GO" id="GO:0031501">
    <property type="term" value="C:mannosyltransferase complex"/>
    <property type="evidence" value="ECO:0007669"/>
    <property type="project" value="TreeGrafter"/>
</dbReference>
<feature type="transmembrane region" description="Helical" evidence="10">
    <location>
        <begin position="132"/>
        <end position="153"/>
    </location>
</feature>
<evidence type="ECO:0000256" key="10">
    <source>
        <dbReference type="SAM" id="Phobius"/>
    </source>
</evidence>
<reference evidence="11" key="2">
    <citation type="journal article" date="2021" name="PeerJ">
        <title>Extensive microbial diversity within the chicken gut microbiome revealed by metagenomics and culture.</title>
        <authorList>
            <person name="Gilroy R."/>
            <person name="Ravi A."/>
            <person name="Getino M."/>
            <person name="Pursley I."/>
            <person name="Horton D.L."/>
            <person name="Alikhan N.F."/>
            <person name="Baker D."/>
            <person name="Gharbi K."/>
            <person name="Hall N."/>
            <person name="Watson M."/>
            <person name="Adriaenssens E.M."/>
            <person name="Foster-Nyarko E."/>
            <person name="Jarju S."/>
            <person name="Secka A."/>
            <person name="Antonio M."/>
            <person name="Oren A."/>
            <person name="Chaudhuri R.R."/>
            <person name="La Ragione R."/>
            <person name="Hildebrand F."/>
            <person name="Pallen M.J."/>
        </authorList>
    </citation>
    <scope>NUCLEOTIDE SEQUENCE</scope>
    <source>
        <strain evidence="11">CHK181-108</strain>
    </source>
</reference>
<comment type="subcellular location">
    <subcellularLocation>
        <location evidence="1">Endoplasmic reticulum membrane</location>
        <topology evidence="1">Multi-pass membrane protein</topology>
    </subcellularLocation>
</comment>
<feature type="transmembrane region" description="Helical" evidence="10">
    <location>
        <begin position="16"/>
        <end position="36"/>
    </location>
</feature>
<dbReference type="AlphaFoldDB" id="A0A9D1H494"/>
<evidence type="ECO:0000256" key="4">
    <source>
        <dbReference type="ARBA" id="ARBA00022676"/>
    </source>
</evidence>
<comment type="pathway">
    <text evidence="2">Glycolipid biosynthesis; glycosylphosphatidylinositol-anchor biosynthesis.</text>
</comment>
<evidence type="ECO:0000256" key="1">
    <source>
        <dbReference type="ARBA" id="ARBA00004477"/>
    </source>
</evidence>
<sequence length="376" mass="42124">MKLNIKSRFGTDRIKCFASIFFAALLCRWAVFLFAWNASGTDSGFFQAVYDAFVKAGDTPHYIEIAKNGYTAAGENSNLIVFFPLYPLLMRIFALFSQNYFASGLFVSNVCTGLGACVLYELMRIDLPEEDAALGLALFLLFPYSFFTSAVYTEGLFLLLSASSLYCMRKRRWGGAFAFGLTCALTRTQGTVLAFAFAYEMLIDFSKTKRLDKKAAAAVFAPLLGYFIYLLINKLVYGDWFIYLDFQADEPWYNKAQWIGENIKQHYDMAMQYKDGLAMYIYFPQLILFFAAAALLLYGLKNGAPSSYIIYGGAYTAVTYLHGWQISGGRYMSLCLPLFIIAASAKSKTAKYTALAASAMFYAAMSSLWFSGYAIM</sequence>
<dbReference type="EMBL" id="DVLU01000054">
    <property type="protein sequence ID" value="HIT85392.1"/>
    <property type="molecule type" value="Genomic_DNA"/>
</dbReference>
<reference evidence="11" key="1">
    <citation type="submission" date="2020-10" db="EMBL/GenBank/DDBJ databases">
        <authorList>
            <person name="Gilroy R."/>
        </authorList>
    </citation>
    <scope>NUCLEOTIDE SEQUENCE</scope>
    <source>
        <strain evidence="11">CHK181-108</strain>
    </source>
</reference>
<name>A0A9D1H494_9FIRM</name>
<keyword evidence="3" id="KW-0337">GPI-anchor biosynthesis</keyword>
<keyword evidence="6 10" id="KW-0812">Transmembrane</keyword>
<evidence type="ECO:0000256" key="2">
    <source>
        <dbReference type="ARBA" id="ARBA00004687"/>
    </source>
</evidence>
<dbReference type="GO" id="GO:0016020">
    <property type="term" value="C:membrane"/>
    <property type="evidence" value="ECO:0007669"/>
    <property type="project" value="GOC"/>
</dbReference>
<evidence type="ECO:0000313" key="11">
    <source>
        <dbReference type="EMBL" id="HIT85392.1"/>
    </source>
</evidence>
<evidence type="ECO:0008006" key="13">
    <source>
        <dbReference type="Google" id="ProtNLM"/>
    </source>
</evidence>
<feature type="transmembrane region" description="Helical" evidence="10">
    <location>
        <begin position="215"/>
        <end position="232"/>
    </location>
</feature>
<evidence type="ECO:0000256" key="7">
    <source>
        <dbReference type="ARBA" id="ARBA00022824"/>
    </source>
</evidence>
<dbReference type="GO" id="GO:0000009">
    <property type="term" value="F:alpha-1,6-mannosyltransferase activity"/>
    <property type="evidence" value="ECO:0007669"/>
    <property type="project" value="InterPro"/>
</dbReference>
<evidence type="ECO:0000256" key="8">
    <source>
        <dbReference type="ARBA" id="ARBA00022989"/>
    </source>
</evidence>
<dbReference type="Proteomes" id="UP000824165">
    <property type="component" value="Unassembled WGS sequence"/>
</dbReference>
<keyword evidence="7" id="KW-0256">Endoplasmic reticulum</keyword>
<proteinExistence type="predicted"/>
<gene>
    <name evidence="11" type="ORF">IAA60_05745</name>
</gene>
<comment type="caution">
    <text evidence="11">The sequence shown here is derived from an EMBL/GenBank/DDBJ whole genome shotgun (WGS) entry which is preliminary data.</text>
</comment>
<evidence type="ECO:0000313" key="12">
    <source>
        <dbReference type="Proteomes" id="UP000824165"/>
    </source>
</evidence>
<keyword evidence="8 10" id="KW-1133">Transmembrane helix</keyword>
<feature type="transmembrane region" description="Helical" evidence="10">
    <location>
        <begin position="277"/>
        <end position="298"/>
    </location>
</feature>
<feature type="transmembrane region" description="Helical" evidence="10">
    <location>
        <begin position="173"/>
        <end position="203"/>
    </location>
</feature>
<keyword evidence="9 10" id="KW-0472">Membrane</keyword>
<feature type="transmembrane region" description="Helical" evidence="10">
    <location>
        <begin position="328"/>
        <end position="345"/>
    </location>
</feature>
<evidence type="ECO:0000256" key="9">
    <source>
        <dbReference type="ARBA" id="ARBA00023136"/>
    </source>
</evidence>
<dbReference type="PANTHER" id="PTHR12468">
    <property type="entry name" value="GPI MANNOSYLTRANSFERASE 2"/>
    <property type="match status" value="1"/>
</dbReference>
<organism evidence="11 12">
    <name type="scientific">Candidatus Ornithomonoglobus intestinigallinarum</name>
    <dbReference type="NCBI Taxonomy" id="2840894"/>
    <lineage>
        <taxon>Bacteria</taxon>
        <taxon>Bacillati</taxon>
        <taxon>Bacillota</taxon>
        <taxon>Clostridia</taxon>
        <taxon>Candidatus Ornithomonoglobus</taxon>
    </lineage>
</organism>
<dbReference type="GO" id="GO:0004376">
    <property type="term" value="F:GPI mannosyltransferase activity"/>
    <property type="evidence" value="ECO:0007669"/>
    <property type="project" value="InterPro"/>
</dbReference>
<accession>A0A9D1H494</accession>
<dbReference type="PANTHER" id="PTHR12468:SF2">
    <property type="entry name" value="GPI MANNOSYLTRANSFERASE 2"/>
    <property type="match status" value="1"/>
</dbReference>
<dbReference type="InterPro" id="IPR007315">
    <property type="entry name" value="PIG-V/Gpi18"/>
</dbReference>
<evidence type="ECO:0000256" key="6">
    <source>
        <dbReference type="ARBA" id="ARBA00022692"/>
    </source>
</evidence>
<dbReference type="GO" id="GO:0006506">
    <property type="term" value="P:GPI anchor biosynthetic process"/>
    <property type="evidence" value="ECO:0007669"/>
    <property type="project" value="UniProtKB-KW"/>
</dbReference>
<keyword evidence="4" id="KW-0328">Glycosyltransferase</keyword>